<dbReference type="Gene3D" id="3.30.200.20">
    <property type="entry name" value="Phosphorylase Kinase, domain 1"/>
    <property type="match status" value="1"/>
</dbReference>
<dbReference type="AlphaFoldDB" id="A0A1I8BXG0"/>
<dbReference type="PANTHER" id="PTHR22988:SF66">
    <property type="entry name" value="SERINE_THREONINE-PROTEIN KINASE GENGHIS KHAN"/>
    <property type="match status" value="1"/>
</dbReference>
<keyword evidence="3" id="KW-0812">Transmembrane</keyword>
<keyword evidence="3" id="KW-0472">Membrane</keyword>
<keyword evidence="5" id="KW-1185">Reference proteome</keyword>
<proteinExistence type="predicted"/>
<feature type="compositionally biased region" description="Low complexity" evidence="2">
    <location>
        <begin position="1"/>
        <end position="15"/>
    </location>
</feature>
<dbReference type="GO" id="GO:0005856">
    <property type="term" value="C:cytoskeleton"/>
    <property type="evidence" value="ECO:0007669"/>
    <property type="project" value="TreeGrafter"/>
</dbReference>
<dbReference type="InterPro" id="IPR011009">
    <property type="entry name" value="Kinase-like_dom_sf"/>
</dbReference>
<evidence type="ECO:0000256" key="1">
    <source>
        <dbReference type="PROSITE-ProRule" id="PRU10141"/>
    </source>
</evidence>
<dbReference type="PANTHER" id="PTHR22988">
    <property type="entry name" value="MYOTONIC DYSTROPHY S/T KINASE-RELATED"/>
    <property type="match status" value="1"/>
</dbReference>
<feature type="region of interest" description="Disordered" evidence="2">
    <location>
        <begin position="1"/>
        <end position="24"/>
    </location>
</feature>
<organism evidence="5 6">
    <name type="scientific">Meloidogyne hapla</name>
    <name type="common">Root-knot nematode worm</name>
    <dbReference type="NCBI Taxonomy" id="6305"/>
    <lineage>
        <taxon>Eukaryota</taxon>
        <taxon>Metazoa</taxon>
        <taxon>Ecdysozoa</taxon>
        <taxon>Nematoda</taxon>
        <taxon>Chromadorea</taxon>
        <taxon>Rhabditida</taxon>
        <taxon>Tylenchina</taxon>
        <taxon>Tylenchomorpha</taxon>
        <taxon>Tylenchoidea</taxon>
        <taxon>Meloidogynidae</taxon>
        <taxon>Meloidogyninae</taxon>
        <taxon>Meloidogyne</taxon>
    </lineage>
</organism>
<keyword evidence="1" id="KW-0547">Nucleotide-binding</keyword>
<keyword evidence="3" id="KW-1133">Transmembrane helix</keyword>
<name>A0A1I8BXG0_MELHA</name>
<feature type="binding site" evidence="1">
    <location>
        <position position="140"/>
    </location>
    <ligand>
        <name>ATP</name>
        <dbReference type="ChEBI" id="CHEBI:30616"/>
    </ligand>
</feature>
<feature type="domain" description="Protein kinase" evidence="4">
    <location>
        <begin position="111"/>
        <end position="188"/>
    </location>
</feature>
<dbReference type="InterPro" id="IPR050839">
    <property type="entry name" value="Rho-assoc_Ser/Thr_Kinase"/>
</dbReference>
<evidence type="ECO:0000313" key="6">
    <source>
        <dbReference type="WBParaSite" id="MhA1_Contig78.frz3.gene12"/>
    </source>
</evidence>
<evidence type="ECO:0000259" key="4">
    <source>
        <dbReference type="PROSITE" id="PS50011"/>
    </source>
</evidence>
<dbReference type="Proteomes" id="UP000095281">
    <property type="component" value="Unplaced"/>
</dbReference>
<protein>
    <submittedName>
        <fullName evidence="6">Protein kinase domain-containing protein</fullName>
    </submittedName>
</protein>
<evidence type="ECO:0000256" key="3">
    <source>
        <dbReference type="SAM" id="Phobius"/>
    </source>
</evidence>
<reference evidence="6" key="1">
    <citation type="submission" date="2016-11" db="UniProtKB">
        <authorList>
            <consortium name="WormBaseParasite"/>
        </authorList>
    </citation>
    <scope>IDENTIFICATION</scope>
</reference>
<dbReference type="PROSITE" id="PS00107">
    <property type="entry name" value="PROTEIN_KINASE_ATP"/>
    <property type="match status" value="1"/>
</dbReference>
<dbReference type="SUPFAM" id="SSF56112">
    <property type="entry name" value="Protein kinase-like (PK-like)"/>
    <property type="match status" value="1"/>
</dbReference>
<sequence>MSSSGSTSSDNATTSYESNQSHHPLDRLQQLEQLYLRGAPYSEAFSLETLLDTIVCLYDECCNSTLRKDKVVSEFVEFGMFYTFFALFFCCILARPVVSRIKALRLCRDDFEILKVIGRGSFGEVAVVKLLNTDKIYAMKILNKWEMLKRAETACFKEERDVMVFGNRQWITNLHFAFQDDKNLVTFI</sequence>
<feature type="transmembrane region" description="Helical" evidence="3">
    <location>
        <begin position="79"/>
        <end position="98"/>
    </location>
</feature>
<evidence type="ECO:0000313" key="5">
    <source>
        <dbReference type="Proteomes" id="UP000095281"/>
    </source>
</evidence>
<dbReference type="FunFam" id="3.30.200.20:FF:001055">
    <property type="entry name" value="Serine/threonine-protein kinase MRCK beta"/>
    <property type="match status" value="1"/>
</dbReference>
<dbReference type="GO" id="GO:0005524">
    <property type="term" value="F:ATP binding"/>
    <property type="evidence" value="ECO:0007669"/>
    <property type="project" value="UniProtKB-UniRule"/>
</dbReference>
<dbReference type="GO" id="GO:0004674">
    <property type="term" value="F:protein serine/threonine kinase activity"/>
    <property type="evidence" value="ECO:0007669"/>
    <property type="project" value="TreeGrafter"/>
</dbReference>
<dbReference type="WBParaSite" id="MhA1_Contig78.frz3.gene12">
    <property type="protein sequence ID" value="MhA1_Contig78.frz3.gene12"/>
    <property type="gene ID" value="MhA1_Contig78.frz3.gene12"/>
</dbReference>
<dbReference type="OMA" id="CILARPV"/>
<dbReference type="GO" id="GO:0031032">
    <property type="term" value="P:actomyosin structure organization"/>
    <property type="evidence" value="ECO:0007669"/>
    <property type="project" value="TreeGrafter"/>
</dbReference>
<accession>A0A1I8BXG0</accession>
<dbReference type="InterPro" id="IPR017441">
    <property type="entry name" value="Protein_kinase_ATP_BS"/>
</dbReference>
<dbReference type="PROSITE" id="PS50011">
    <property type="entry name" value="PROTEIN_KINASE_DOM"/>
    <property type="match status" value="1"/>
</dbReference>
<dbReference type="InterPro" id="IPR000719">
    <property type="entry name" value="Prot_kinase_dom"/>
</dbReference>
<dbReference type="GO" id="GO:0005737">
    <property type="term" value="C:cytoplasm"/>
    <property type="evidence" value="ECO:0007669"/>
    <property type="project" value="TreeGrafter"/>
</dbReference>
<evidence type="ECO:0000256" key="2">
    <source>
        <dbReference type="SAM" id="MobiDB-lite"/>
    </source>
</evidence>
<keyword evidence="1" id="KW-0067">ATP-binding</keyword>